<keyword evidence="3" id="KW-1185">Reference proteome</keyword>
<feature type="compositionally biased region" description="Basic and acidic residues" evidence="1">
    <location>
        <begin position="1"/>
        <end position="17"/>
    </location>
</feature>
<dbReference type="AlphaFoldDB" id="A0A139H057"/>
<proteinExistence type="predicted"/>
<evidence type="ECO:0000313" key="2">
    <source>
        <dbReference type="EMBL" id="KXS95846.1"/>
    </source>
</evidence>
<reference evidence="2 3" key="1">
    <citation type="submission" date="2015-07" db="EMBL/GenBank/DDBJ databases">
        <title>Comparative genomics of the Sigatoka disease complex on banana suggests a link between parallel evolutionary changes in Pseudocercospora fijiensis and Pseudocercospora eumusae and increased virulence on the banana host.</title>
        <authorList>
            <person name="Chang T.-C."/>
            <person name="Salvucci A."/>
            <person name="Crous P.W."/>
            <person name="Stergiopoulos I."/>
        </authorList>
    </citation>
    <scope>NUCLEOTIDE SEQUENCE [LARGE SCALE GENOMIC DNA]</scope>
    <source>
        <strain evidence="2 3">CBS 114824</strain>
    </source>
</reference>
<dbReference type="Proteomes" id="UP000070133">
    <property type="component" value="Unassembled WGS sequence"/>
</dbReference>
<evidence type="ECO:0000313" key="3">
    <source>
        <dbReference type="Proteomes" id="UP000070133"/>
    </source>
</evidence>
<organism evidence="2 3">
    <name type="scientific">Pseudocercospora eumusae</name>
    <dbReference type="NCBI Taxonomy" id="321146"/>
    <lineage>
        <taxon>Eukaryota</taxon>
        <taxon>Fungi</taxon>
        <taxon>Dikarya</taxon>
        <taxon>Ascomycota</taxon>
        <taxon>Pezizomycotina</taxon>
        <taxon>Dothideomycetes</taxon>
        <taxon>Dothideomycetidae</taxon>
        <taxon>Mycosphaerellales</taxon>
        <taxon>Mycosphaerellaceae</taxon>
        <taxon>Pseudocercospora</taxon>
    </lineage>
</organism>
<comment type="caution">
    <text evidence="2">The sequence shown here is derived from an EMBL/GenBank/DDBJ whole genome shotgun (WGS) entry which is preliminary data.</text>
</comment>
<evidence type="ECO:0000256" key="1">
    <source>
        <dbReference type="SAM" id="MobiDB-lite"/>
    </source>
</evidence>
<feature type="compositionally biased region" description="Basic and acidic residues" evidence="1">
    <location>
        <begin position="30"/>
        <end position="49"/>
    </location>
</feature>
<feature type="compositionally biased region" description="Polar residues" evidence="1">
    <location>
        <begin position="18"/>
        <end position="28"/>
    </location>
</feature>
<protein>
    <submittedName>
        <fullName evidence="2">Uncharacterized protein</fullName>
    </submittedName>
</protein>
<dbReference type="EMBL" id="LFZN01000197">
    <property type="protein sequence ID" value="KXS95846.1"/>
    <property type="molecule type" value="Genomic_DNA"/>
</dbReference>
<gene>
    <name evidence="2" type="ORF">AC578_1197</name>
</gene>
<feature type="region of interest" description="Disordered" evidence="1">
    <location>
        <begin position="1"/>
        <end position="60"/>
    </location>
</feature>
<sequence>MKAELEGITPEERKQCDQSRPTLSTWSIDNGKRVSTKDKLDSVQRKKIENPNPYLNPSPRTNFKAKYNDWPTVIDHNAIPDHVIRNMREYNETQPTPALTHFLDTIHAQLQFDRDAHVSDSDIRCRKQRDHATDDDL</sequence>
<name>A0A139H057_9PEZI</name>
<accession>A0A139H057</accession>